<evidence type="ECO:0008006" key="4">
    <source>
        <dbReference type="Google" id="ProtNLM"/>
    </source>
</evidence>
<comment type="caution">
    <text evidence="2">The sequence shown here is derived from an EMBL/GenBank/DDBJ whole genome shotgun (WGS) entry which is preliminary data.</text>
</comment>
<evidence type="ECO:0000313" key="3">
    <source>
        <dbReference type="Proteomes" id="UP000283872"/>
    </source>
</evidence>
<protein>
    <recommendedName>
        <fullName evidence="4">Lipoprotein</fullName>
    </recommendedName>
</protein>
<dbReference type="Proteomes" id="UP000283872">
    <property type="component" value="Unassembled WGS sequence"/>
</dbReference>
<dbReference type="AlphaFoldDB" id="A0A3E5DRT6"/>
<proteinExistence type="predicted"/>
<accession>A0A3E5DRT6</accession>
<dbReference type="EMBL" id="QRVA01000058">
    <property type="protein sequence ID" value="RGS11207.1"/>
    <property type="molecule type" value="Genomic_DNA"/>
</dbReference>
<dbReference type="PROSITE" id="PS51257">
    <property type="entry name" value="PROKAR_LIPOPROTEIN"/>
    <property type="match status" value="1"/>
</dbReference>
<feature type="chain" id="PRO_5043182764" description="Lipoprotein" evidence="1">
    <location>
        <begin position="23"/>
        <end position="168"/>
    </location>
</feature>
<organism evidence="2 3">
    <name type="scientific">Segatella copri</name>
    <dbReference type="NCBI Taxonomy" id="165179"/>
    <lineage>
        <taxon>Bacteria</taxon>
        <taxon>Pseudomonadati</taxon>
        <taxon>Bacteroidota</taxon>
        <taxon>Bacteroidia</taxon>
        <taxon>Bacteroidales</taxon>
        <taxon>Prevotellaceae</taxon>
        <taxon>Segatella</taxon>
    </lineage>
</organism>
<evidence type="ECO:0000256" key="1">
    <source>
        <dbReference type="SAM" id="SignalP"/>
    </source>
</evidence>
<dbReference type="RefSeq" id="WP_117587858.1">
    <property type="nucleotide sequence ID" value="NZ_QRVA01000058.1"/>
</dbReference>
<gene>
    <name evidence="2" type="ORF">DWY11_14595</name>
</gene>
<feature type="signal peptide" evidence="1">
    <location>
        <begin position="1"/>
        <end position="22"/>
    </location>
</feature>
<reference evidence="2 3" key="1">
    <citation type="submission" date="2018-08" db="EMBL/GenBank/DDBJ databases">
        <title>A genome reference for cultivated species of the human gut microbiota.</title>
        <authorList>
            <person name="Zou Y."/>
            <person name="Xue W."/>
            <person name="Luo G."/>
        </authorList>
    </citation>
    <scope>NUCLEOTIDE SEQUENCE [LARGE SCALE GENOMIC DNA]</scope>
    <source>
        <strain evidence="2 3">AF24-12</strain>
    </source>
</reference>
<evidence type="ECO:0000313" key="2">
    <source>
        <dbReference type="EMBL" id="RGS11207.1"/>
    </source>
</evidence>
<name>A0A3E5DRT6_9BACT</name>
<keyword evidence="1" id="KW-0732">Signal</keyword>
<sequence length="168" mass="19131">MKMKKYLSIAILLMMMASPVVFTSCGNDDPMEEVESPETKLDVWTEPYHIMGANMDEVKSYMAQSMKRYRQVAETSGDNIQLTYMTGQGSEGVLYSFSRLDGSLYSVIDTERSVNRGLVIDYLKKHYTLVSADEASLQYCFANQDKSMVITTMKISDSYFNVNYSLVY</sequence>